<comment type="caution">
    <text evidence="1">The sequence shown here is derived from an EMBL/GenBank/DDBJ whole genome shotgun (WGS) entry which is preliminary data.</text>
</comment>
<dbReference type="EMBL" id="PRFA01000124">
    <property type="protein sequence ID" value="PWU86346.1"/>
    <property type="molecule type" value="Genomic_DNA"/>
</dbReference>
<reference evidence="1 2" key="1">
    <citation type="journal article" date="2018" name="Microb. Genom.">
        <title>Expanding an expanded genome: long-read sequencing of Trypanosoma cruzi.</title>
        <authorList>
            <person name="Berna L."/>
            <person name="Rodriguez M."/>
            <person name="Chiribao M.L."/>
            <person name="Parodi-Talice A."/>
            <person name="Pita S."/>
            <person name="Rijo G."/>
            <person name="Alvarez-Valin F."/>
            <person name="Robello C."/>
        </authorList>
    </citation>
    <scope>NUCLEOTIDE SEQUENCE [LARGE SCALE GENOMIC DNA]</scope>
    <source>
        <strain evidence="1 2">Dm28c</strain>
    </source>
</reference>
<dbReference type="AlphaFoldDB" id="A0A2V2UT04"/>
<protein>
    <submittedName>
        <fullName evidence="1">Putative phosphatidylinositol 3-kinase</fullName>
    </submittedName>
</protein>
<dbReference type="VEuPathDB" id="TriTrypDB:TcCLB.506475.14"/>
<accession>A0A2V2UT04</accession>
<dbReference type="VEuPathDB" id="TriTrypDB:TCSYLVIO_007334"/>
<dbReference type="VEuPathDB" id="TriTrypDB:C4B63_124g1"/>
<dbReference type="VEuPathDB" id="TriTrypDB:TcYC6_0016900"/>
<dbReference type="VEuPathDB" id="TriTrypDB:Tc_MARK_6046"/>
<keyword evidence="1" id="KW-0808">Transferase</keyword>
<dbReference type="VEuPathDB" id="TriTrypDB:ECC02_000654"/>
<proteinExistence type="predicted"/>
<evidence type="ECO:0000313" key="1">
    <source>
        <dbReference type="EMBL" id="PWU86346.1"/>
    </source>
</evidence>
<dbReference type="VEuPathDB" id="TriTrypDB:TcG_07134"/>
<name>A0A2V2UT04_TRYCR</name>
<evidence type="ECO:0000313" key="2">
    <source>
        <dbReference type="Proteomes" id="UP000246121"/>
    </source>
</evidence>
<keyword evidence="1" id="KW-0418">Kinase</keyword>
<dbReference type="GO" id="GO:0016301">
    <property type="term" value="F:kinase activity"/>
    <property type="evidence" value="ECO:0007669"/>
    <property type="project" value="UniProtKB-KW"/>
</dbReference>
<gene>
    <name evidence="1" type="ORF">C4B63_124g1</name>
</gene>
<dbReference type="VEuPathDB" id="TriTrypDB:BCY84_01694"/>
<dbReference type="VEuPathDB" id="TriTrypDB:C3747_64g146"/>
<dbReference type="Proteomes" id="UP000246121">
    <property type="component" value="Unassembled WGS sequence"/>
</dbReference>
<organism evidence="1 2">
    <name type="scientific">Trypanosoma cruzi</name>
    <dbReference type="NCBI Taxonomy" id="5693"/>
    <lineage>
        <taxon>Eukaryota</taxon>
        <taxon>Discoba</taxon>
        <taxon>Euglenozoa</taxon>
        <taxon>Kinetoplastea</taxon>
        <taxon>Metakinetoplastina</taxon>
        <taxon>Trypanosomatida</taxon>
        <taxon>Trypanosomatidae</taxon>
        <taxon>Trypanosoma</taxon>
        <taxon>Schizotrypanum</taxon>
    </lineage>
</organism>
<dbReference type="VEuPathDB" id="TriTrypDB:TCDM_00926"/>
<dbReference type="VEuPathDB" id="TriTrypDB:TcBrA4_0037730"/>
<dbReference type="VEuPathDB" id="TriTrypDB:TcCL_NonESM01512"/>
<sequence length="207" mass="23570">MKHVEFGLRTKDNKWREWFAEFQRTSLWFPHTLSSASWWISLTSTSRYAANCFTHPSSASTSLSTREHMKKVNEVLHLALRSTDSEVISKCLGLADYLDHNPPDIKEPVLQQLRYLESNDSTTRATTALHSAQDHQSRTISDNFNFESPVQSLRSPVESRMGRNTMPNLIDNPLVDLNSGCQPDKNTTTTTTMRKATVTPMTLLKRV</sequence>